<dbReference type="Proteomes" id="UP001153954">
    <property type="component" value="Unassembled WGS sequence"/>
</dbReference>
<proteinExistence type="predicted"/>
<dbReference type="InterPro" id="IPR048367">
    <property type="entry name" value="TNP-like_RNaseH_C"/>
</dbReference>
<dbReference type="EMBL" id="CAKOGL010000027">
    <property type="protein sequence ID" value="CAH2105039.1"/>
    <property type="molecule type" value="Genomic_DNA"/>
</dbReference>
<evidence type="ECO:0000259" key="1">
    <source>
        <dbReference type="Pfam" id="PF21789"/>
    </source>
</evidence>
<sequence length="272" mass="31049">MKVKLATQTLRRSVAKAMKRAKYVIMHLYKKIVEARSKTVFIGALINIESLKLLTEHVIVKEESLVFLPTYKPSQDHLEIFFSCVRMCGGHNDNPNVKQFKGTYRKLLTHLELRSLETGNCVLLENVSILTCSSAIQVINSTSPSYRHEELDDTELRFLSEISADAELDTLARSLDVPIMNEMRKMINTTLPAMYPIAGSVCFIGNDKIYKEMENAHECHGADYKVSLIKVIVEKFLSIRFHHIAKLETTVRSVKVDAKREYFKKLLQNKGV</sequence>
<name>A0AAU9V5L7_EUPED</name>
<evidence type="ECO:0000313" key="2">
    <source>
        <dbReference type="EMBL" id="CAH2105039.1"/>
    </source>
</evidence>
<comment type="caution">
    <text evidence="2">The sequence shown here is derived from an EMBL/GenBank/DDBJ whole genome shotgun (WGS) entry which is preliminary data.</text>
</comment>
<dbReference type="AlphaFoldDB" id="A0AAU9V5L7"/>
<protein>
    <recommendedName>
        <fullName evidence="1">Transposable element P transposase-like RNase H C-terminal domain-containing protein</fullName>
    </recommendedName>
</protein>
<dbReference type="PANTHER" id="PTHR47577:SF2">
    <property type="entry name" value="THAP DOMAIN CONTAINING 9"/>
    <property type="match status" value="1"/>
</dbReference>
<feature type="domain" description="Transposable element P transposase-like RNase H C-terminal" evidence="1">
    <location>
        <begin position="71"/>
        <end position="105"/>
    </location>
</feature>
<reference evidence="2" key="1">
    <citation type="submission" date="2022-03" db="EMBL/GenBank/DDBJ databases">
        <authorList>
            <person name="Tunstrom K."/>
        </authorList>
    </citation>
    <scope>NUCLEOTIDE SEQUENCE</scope>
</reference>
<dbReference type="Pfam" id="PF21789">
    <property type="entry name" value="TNP-like_RNaseH_C"/>
    <property type="match status" value="1"/>
</dbReference>
<keyword evidence="3" id="KW-1185">Reference proteome</keyword>
<accession>A0AAU9V5L7</accession>
<evidence type="ECO:0000313" key="3">
    <source>
        <dbReference type="Proteomes" id="UP001153954"/>
    </source>
</evidence>
<dbReference type="PANTHER" id="PTHR47577">
    <property type="entry name" value="THAP DOMAIN-CONTAINING PROTEIN 6"/>
    <property type="match status" value="1"/>
</dbReference>
<gene>
    <name evidence="2" type="ORF">EEDITHA_LOCUS19352</name>
</gene>
<organism evidence="2 3">
    <name type="scientific">Euphydryas editha</name>
    <name type="common">Edith's checkerspot</name>
    <dbReference type="NCBI Taxonomy" id="104508"/>
    <lineage>
        <taxon>Eukaryota</taxon>
        <taxon>Metazoa</taxon>
        <taxon>Ecdysozoa</taxon>
        <taxon>Arthropoda</taxon>
        <taxon>Hexapoda</taxon>
        <taxon>Insecta</taxon>
        <taxon>Pterygota</taxon>
        <taxon>Neoptera</taxon>
        <taxon>Endopterygota</taxon>
        <taxon>Lepidoptera</taxon>
        <taxon>Glossata</taxon>
        <taxon>Ditrysia</taxon>
        <taxon>Papilionoidea</taxon>
        <taxon>Nymphalidae</taxon>
        <taxon>Nymphalinae</taxon>
        <taxon>Euphydryas</taxon>
    </lineage>
</organism>